<comment type="caution">
    <text evidence="2">The sequence shown here is derived from an EMBL/GenBank/DDBJ whole genome shotgun (WGS) entry which is preliminary data.</text>
</comment>
<evidence type="ECO:0000313" key="2">
    <source>
        <dbReference type="EMBL" id="MQL97500.1"/>
    </source>
</evidence>
<keyword evidence="3" id="KW-1185">Reference proteome</keyword>
<evidence type="ECO:0000256" key="1">
    <source>
        <dbReference type="SAM" id="MobiDB-lite"/>
    </source>
</evidence>
<reference evidence="2" key="1">
    <citation type="submission" date="2017-07" db="EMBL/GenBank/DDBJ databases">
        <title>Taro Niue Genome Assembly and Annotation.</title>
        <authorList>
            <person name="Atibalentja N."/>
            <person name="Keating K."/>
            <person name="Fields C.J."/>
        </authorList>
    </citation>
    <scope>NUCLEOTIDE SEQUENCE</scope>
    <source>
        <strain evidence="2">Niue_2</strain>
        <tissue evidence="2">Leaf</tissue>
    </source>
</reference>
<evidence type="ECO:0000313" key="3">
    <source>
        <dbReference type="Proteomes" id="UP000652761"/>
    </source>
</evidence>
<feature type="region of interest" description="Disordered" evidence="1">
    <location>
        <begin position="65"/>
        <end position="105"/>
    </location>
</feature>
<name>A0A843VVF9_COLES</name>
<sequence length="142" mass="14530">MVWKTPPQASASSSCISPPTAAARHFTGARPLLQTLALLSAEPLHTSSPTVARHSTALVCPLSAPATTMGVDEDPPPLLPPPPPSQTTTDLSQAPEYSTDPSGLSASALTADLCRSSVPASECLVSPGSRRHTLTVVSAEPV</sequence>
<feature type="compositionally biased region" description="Polar residues" evidence="1">
    <location>
        <begin position="86"/>
        <end position="105"/>
    </location>
</feature>
<dbReference type="AlphaFoldDB" id="A0A843VVF9"/>
<dbReference type="PROSITE" id="PS51257">
    <property type="entry name" value="PROKAR_LIPOPROTEIN"/>
    <property type="match status" value="1"/>
</dbReference>
<gene>
    <name evidence="2" type="ORF">Taro_030193</name>
</gene>
<accession>A0A843VVF9</accession>
<dbReference type="Proteomes" id="UP000652761">
    <property type="component" value="Unassembled WGS sequence"/>
</dbReference>
<proteinExistence type="predicted"/>
<protein>
    <submittedName>
        <fullName evidence="2">Uncharacterized protein</fullName>
    </submittedName>
</protein>
<dbReference type="EMBL" id="NMUH01002058">
    <property type="protein sequence ID" value="MQL97500.1"/>
    <property type="molecule type" value="Genomic_DNA"/>
</dbReference>
<organism evidence="2 3">
    <name type="scientific">Colocasia esculenta</name>
    <name type="common">Wild taro</name>
    <name type="synonym">Arum esculentum</name>
    <dbReference type="NCBI Taxonomy" id="4460"/>
    <lineage>
        <taxon>Eukaryota</taxon>
        <taxon>Viridiplantae</taxon>
        <taxon>Streptophyta</taxon>
        <taxon>Embryophyta</taxon>
        <taxon>Tracheophyta</taxon>
        <taxon>Spermatophyta</taxon>
        <taxon>Magnoliopsida</taxon>
        <taxon>Liliopsida</taxon>
        <taxon>Araceae</taxon>
        <taxon>Aroideae</taxon>
        <taxon>Colocasieae</taxon>
        <taxon>Colocasia</taxon>
    </lineage>
</organism>
<feature type="compositionally biased region" description="Pro residues" evidence="1">
    <location>
        <begin position="76"/>
        <end position="85"/>
    </location>
</feature>